<organism evidence="3 4">
    <name type="scientific">Artemia franciscana</name>
    <name type="common">Brine shrimp</name>
    <name type="synonym">Artemia sanfranciscana</name>
    <dbReference type="NCBI Taxonomy" id="6661"/>
    <lineage>
        <taxon>Eukaryota</taxon>
        <taxon>Metazoa</taxon>
        <taxon>Ecdysozoa</taxon>
        <taxon>Arthropoda</taxon>
        <taxon>Crustacea</taxon>
        <taxon>Branchiopoda</taxon>
        <taxon>Anostraca</taxon>
        <taxon>Artemiidae</taxon>
        <taxon>Artemia</taxon>
    </lineage>
</organism>
<feature type="compositionally biased region" description="Basic and acidic residues" evidence="2">
    <location>
        <begin position="774"/>
        <end position="791"/>
    </location>
</feature>
<dbReference type="EMBL" id="JAVRJZ010000014">
    <property type="protein sequence ID" value="KAK2713280.1"/>
    <property type="molecule type" value="Genomic_DNA"/>
</dbReference>
<feature type="coiled-coil region" evidence="1">
    <location>
        <begin position="1597"/>
        <end position="1634"/>
    </location>
</feature>
<feature type="coiled-coil region" evidence="1">
    <location>
        <begin position="1485"/>
        <end position="1544"/>
    </location>
</feature>
<dbReference type="Proteomes" id="UP001187531">
    <property type="component" value="Unassembled WGS sequence"/>
</dbReference>
<comment type="caution">
    <text evidence="3">The sequence shown here is derived from an EMBL/GenBank/DDBJ whole genome shotgun (WGS) entry which is preliminary data.</text>
</comment>
<dbReference type="GO" id="GO:0010506">
    <property type="term" value="P:regulation of autophagy"/>
    <property type="evidence" value="ECO:0007669"/>
    <property type="project" value="InterPro"/>
</dbReference>
<evidence type="ECO:0000256" key="1">
    <source>
        <dbReference type="SAM" id="Coils"/>
    </source>
</evidence>
<reference evidence="3" key="1">
    <citation type="submission" date="2023-07" db="EMBL/GenBank/DDBJ databases">
        <title>Chromosome-level genome assembly of Artemia franciscana.</title>
        <authorList>
            <person name="Jo E."/>
        </authorList>
    </citation>
    <scope>NUCLEOTIDE SEQUENCE</scope>
    <source>
        <tissue evidence="3">Whole body</tissue>
    </source>
</reference>
<keyword evidence="4" id="KW-1185">Reference proteome</keyword>
<name>A0AA88L9L1_ARTSF</name>
<feature type="compositionally biased region" description="Polar residues" evidence="2">
    <location>
        <begin position="99"/>
        <end position="119"/>
    </location>
</feature>
<feature type="region of interest" description="Disordered" evidence="2">
    <location>
        <begin position="36"/>
        <end position="57"/>
    </location>
</feature>
<feature type="compositionally biased region" description="Polar residues" evidence="2">
    <location>
        <begin position="128"/>
        <end position="137"/>
    </location>
</feature>
<proteinExistence type="predicted"/>
<accession>A0AA88L9L1</accession>
<dbReference type="PANTHER" id="PTHR15742">
    <property type="entry name" value="GIRDIN"/>
    <property type="match status" value="1"/>
</dbReference>
<feature type="coiled-coil region" evidence="1">
    <location>
        <begin position="1301"/>
        <end position="1380"/>
    </location>
</feature>
<dbReference type="InterPro" id="IPR049885">
    <property type="entry name" value="MTCL1-3"/>
</dbReference>
<dbReference type="GO" id="GO:0005615">
    <property type="term" value="C:extracellular space"/>
    <property type="evidence" value="ECO:0007669"/>
    <property type="project" value="InterPro"/>
</dbReference>
<feature type="compositionally biased region" description="Low complexity" evidence="2">
    <location>
        <begin position="82"/>
        <end position="92"/>
    </location>
</feature>
<feature type="compositionally biased region" description="Basic and acidic residues" evidence="2">
    <location>
        <begin position="1717"/>
        <end position="1731"/>
    </location>
</feature>
<evidence type="ECO:0000313" key="3">
    <source>
        <dbReference type="EMBL" id="KAK2713280.1"/>
    </source>
</evidence>
<evidence type="ECO:0000256" key="2">
    <source>
        <dbReference type="SAM" id="MobiDB-lite"/>
    </source>
</evidence>
<gene>
    <name evidence="3" type="ORF">QYM36_009225</name>
</gene>
<sequence length="1924" mass="223318">MGKGDPLCPLGFHPQVRWPTRCKRCFRDYKEHIGKNNEEAGSGKLRKDDVTSSSPALSDFDLSYQRYKDKASVVPSSLNVRSASASPSPYQSYERRPSLESSAIAGSTNEKFASKTNPEADQLRLSKSRPSSWSAQDISKLDDRKLNGNEKDYPSRPHRRIQVQSFKEVTDSDSKNSADVEFILRVKSSKDDNRRGSLDDDLDSISAFTETTDTTETTLIDCNVEGLQDQIASLKKEVETARIKCDRLEKENSELSKKSEGKGGKVTATEVLRLTQKLHEVETKNEDLADEKKVAELKVKELEKQLSTSRNLSVQALGLKSVEEVKKKLTAAEHLVEELMEENEELKKEMTIMAQEMDELHDNFREDQADEYRDLKKELEQTAKNCRILQFKLRKAERRVEQVEAEKVDLENRLQEKLNKSSEYPDDDASHINMLEQELAMARDISLQMQEELQSLQKQLSPGKDSASTFKREFLVPSATAPHLIKSRSLEGPGLRRQASEESQYVRDLQDCLEREADLREQLKFAEEESQSLRKKVSRLEEENESLVMQLKKMAGKKVPVVSRRAESSLDKDEGISDDLDLNDLRLQLELNEQETSVLRRKLEEHEAENEKLTNEISKMKNEMSSTQKPEITVTPPADRNDYYEQKMAVLEDEMKQVRLRLIEKERDVERLETELIAAQKAKSKVAMQRSRSLDSESTVDLKRQLQAIEQEYSVLRQRTIDLENDCEKIQSENRRLQLRVSRRPTTALPPSEQLHIENEDLKEQLKTMEKRLSEANSKVKELSEKQESPRASRTGKYLALNNGELDIIKREKELVEKELRTKEDDIFALKTKLKELGEENKSLSDKVKTVINTSRYKSRTPKKVTDLTTKNSLKKMVDDQEREIWELISALSTLEERTKVSIINDDEISKEDLNSLKEELETLTKEKVDLLEAKVSLEAKLTVLEADINKLRNDSEELRKLQNNINELEKQLKLEKAQHSETKQKLQSGSSVDIEQLQKVRQEKHKLQKELLEKDASISELEKKLKDTEEKIKRRDSSTKEQKEKILTLEKELETEKTKLKDCEIARKELKDENQREKDEAKEQLTSSKNKIADLENSIIQKEKKFKEMELTVKEEAKRFAEVAMKKAEKEIKLLKDELQSTKIKAEDLEQKLYRSESDKRTTVERYHKQEEEWKKERDQLISRNNNIELELKEKILALEIFYWSTLMSTKCFSGEISSDDVDYHCRNFQYLELKLEKQRQEYEDLTSKYEMLEEEYVVTKAKLTMESEQVENDFILIKREYDQINGELRALRDTYNFRQDTWIKEKLQMQEKLRELEEKLSRSAGDASSTQRLRDIIEEKKRQMERTKEESNALQDQLSIAKREADDLRKKLEDFDKVSKVQRNMTVDTTELEKEVLRLRSCLSHGEKSHRAELAQLKMKFDQRLALMNEEIQTMQLQVDKFKRERDTFKEILDGAQKMMSELRADPSRKKDSASDIKRQREIEDTHQRLQEFHCQITNLEDELTEARMEASKVKTEYINEKSEWEIKVAELQTRINELEEDRIMSAGRSRIPGMKSRLEIAWQKEREDLTRIVSENSALAKDLRQTLFELQFDLLELRDAHAKLRTSCEKLKRDKEKVERDREQLHETIQNRHKKETEEEKKLLKLIDDVQKVRDLSPLVLGEYLTSESQKDTKSKDAPGGKVKNEFIEALRKINRTTEDLKKYHRLDLSADYDPMKRRTGEPSETKSSKKLQSYKRSQSLEQNQAISELEKQEVQQSKQVLTASPYAGIRGRSVTPGLLRERDSSIEDYRLSDFSTTSEIIPLTPETKKKKGIVGKLKQFTKSKSIEASGTADIIVGAGIQALAAGVGTTGSDLSLDSATSRNTEKEKKSVKDRLTGFFKKGSSSRNQRQTFVSAKEMYDFQAKMAVFIQYGCILSQLLM</sequence>
<feature type="region of interest" description="Disordered" evidence="2">
    <location>
        <begin position="71"/>
        <end position="157"/>
    </location>
</feature>
<feature type="coiled-coil region" evidence="1">
    <location>
        <begin position="224"/>
        <end position="459"/>
    </location>
</feature>
<protein>
    <submittedName>
        <fullName evidence="3">Uncharacterized protein</fullName>
    </submittedName>
</protein>
<feature type="compositionally biased region" description="Basic and acidic residues" evidence="2">
    <location>
        <begin position="139"/>
        <end position="155"/>
    </location>
</feature>
<feature type="coiled-coil region" evidence="1">
    <location>
        <begin position="509"/>
        <end position="557"/>
    </location>
</feature>
<dbReference type="PANTHER" id="PTHR15742:SF5">
    <property type="entry name" value="GIRDIN"/>
    <property type="match status" value="1"/>
</dbReference>
<evidence type="ECO:0000313" key="4">
    <source>
        <dbReference type="Proteomes" id="UP001187531"/>
    </source>
</evidence>
<feature type="region of interest" description="Disordered" evidence="2">
    <location>
        <begin position="774"/>
        <end position="794"/>
    </location>
</feature>
<feature type="compositionally biased region" description="Basic and acidic residues" evidence="2">
    <location>
        <begin position="1069"/>
        <end position="1084"/>
    </location>
</feature>
<feature type="coiled-coil region" evidence="1">
    <location>
        <begin position="1230"/>
        <end position="1264"/>
    </location>
</feature>
<keyword evidence="1" id="KW-0175">Coiled coil</keyword>
<feature type="region of interest" description="Disordered" evidence="2">
    <location>
        <begin position="1024"/>
        <end position="1046"/>
    </location>
</feature>
<feature type="region of interest" description="Disordered" evidence="2">
    <location>
        <begin position="1069"/>
        <end position="1090"/>
    </location>
</feature>
<feature type="region of interest" description="Disordered" evidence="2">
    <location>
        <begin position="1717"/>
        <end position="1743"/>
    </location>
</feature>
<dbReference type="GO" id="GO:0016020">
    <property type="term" value="C:membrane"/>
    <property type="evidence" value="ECO:0007669"/>
    <property type="project" value="UniProtKB-SubCell"/>
</dbReference>